<accession>A0A4Y7RDX3</accession>
<feature type="transmembrane region" description="Helical" evidence="1">
    <location>
        <begin position="12"/>
        <end position="30"/>
    </location>
</feature>
<feature type="transmembrane region" description="Helical" evidence="1">
    <location>
        <begin position="114"/>
        <end position="133"/>
    </location>
</feature>
<dbReference type="RefSeq" id="WP_190239003.1">
    <property type="nucleotide sequence ID" value="NZ_QFGA01000001.1"/>
</dbReference>
<protein>
    <recommendedName>
        <fullName evidence="4">DUF5683 domain-containing protein</fullName>
    </recommendedName>
</protein>
<evidence type="ECO:0008006" key="4">
    <source>
        <dbReference type="Google" id="ProtNLM"/>
    </source>
</evidence>
<evidence type="ECO:0000256" key="1">
    <source>
        <dbReference type="SAM" id="Phobius"/>
    </source>
</evidence>
<evidence type="ECO:0000313" key="2">
    <source>
        <dbReference type="EMBL" id="TEB06902.1"/>
    </source>
</evidence>
<feature type="transmembrane region" description="Helical" evidence="1">
    <location>
        <begin position="140"/>
        <end position="161"/>
    </location>
</feature>
<feature type="transmembrane region" description="Helical" evidence="1">
    <location>
        <begin position="71"/>
        <end position="92"/>
    </location>
</feature>
<evidence type="ECO:0000313" key="3">
    <source>
        <dbReference type="Proteomes" id="UP000298324"/>
    </source>
</evidence>
<keyword evidence="1" id="KW-1133">Transmembrane helix</keyword>
<dbReference type="EMBL" id="QFGA01000001">
    <property type="protein sequence ID" value="TEB06902.1"/>
    <property type="molecule type" value="Genomic_DNA"/>
</dbReference>
<keyword evidence="1" id="KW-0472">Membrane</keyword>
<dbReference type="AlphaFoldDB" id="A0A4Y7RDX3"/>
<sequence length="170" mass="19473">MINIHKINSYKTPWVSFICSLLIPGFGHLYNQNYLFAITFLVLELLVNNLGKINLSIYFSFNGEFSRAHQILNFQWAMFYPCIYAFAAWHAYNEAKSINYQLSYEKVDHLSKETYLNGLFIGMTVGLNLGLIWGFMGSPILGTLLGGMVGAIIGVITEYIIQYLKNKRYN</sequence>
<keyword evidence="1" id="KW-0812">Transmembrane</keyword>
<gene>
    <name evidence="2" type="ORF">Psch_00436</name>
</gene>
<keyword evidence="3" id="KW-1185">Reference proteome</keyword>
<organism evidence="2 3">
    <name type="scientific">Pelotomaculum schinkii</name>
    <dbReference type="NCBI Taxonomy" id="78350"/>
    <lineage>
        <taxon>Bacteria</taxon>
        <taxon>Bacillati</taxon>
        <taxon>Bacillota</taxon>
        <taxon>Clostridia</taxon>
        <taxon>Eubacteriales</taxon>
        <taxon>Desulfotomaculaceae</taxon>
        <taxon>Pelotomaculum</taxon>
    </lineage>
</organism>
<dbReference type="Proteomes" id="UP000298324">
    <property type="component" value="Unassembled WGS sequence"/>
</dbReference>
<proteinExistence type="predicted"/>
<reference evidence="2 3" key="1">
    <citation type="journal article" date="2018" name="Environ. Microbiol.">
        <title>Novel energy conservation strategies and behaviour of Pelotomaculum schinkii driving syntrophic propionate catabolism.</title>
        <authorList>
            <person name="Hidalgo-Ahumada C.A.P."/>
            <person name="Nobu M.K."/>
            <person name="Narihiro T."/>
            <person name="Tamaki H."/>
            <person name="Liu W.T."/>
            <person name="Kamagata Y."/>
            <person name="Stams A.J.M."/>
            <person name="Imachi H."/>
            <person name="Sousa D.Z."/>
        </authorList>
    </citation>
    <scope>NUCLEOTIDE SEQUENCE [LARGE SCALE GENOMIC DNA]</scope>
    <source>
        <strain evidence="2 3">HH</strain>
    </source>
</reference>
<name>A0A4Y7RDX3_9FIRM</name>
<comment type="caution">
    <text evidence="2">The sequence shown here is derived from an EMBL/GenBank/DDBJ whole genome shotgun (WGS) entry which is preliminary data.</text>
</comment>